<sequence length="165" mass="18499">MRKWLFAFIVCASGFFLTIGAVMSIYVTRDMLSTKKEVKDAMVDVVMRSSPESISDFVSKFKPAPPESLIHARETATALSIQASVQRNGLIDKFLETTNWLSLTPMITLIAFILGVGLTLAIALMRALFREEEIEDRGNTLSQISTPISKLVEYLIDFIKSKFQK</sequence>
<evidence type="ECO:0000313" key="3">
    <source>
        <dbReference type="Proteomes" id="UP000276061"/>
    </source>
</evidence>
<keyword evidence="1" id="KW-0472">Membrane</keyword>
<gene>
    <name evidence="2" type="ORF">EF878_19980</name>
</gene>
<name>A0A3N0FQF9_9GAMM</name>
<protein>
    <submittedName>
        <fullName evidence="2">Uncharacterized protein</fullName>
    </submittedName>
</protein>
<keyword evidence="1" id="KW-1133">Transmembrane helix</keyword>
<keyword evidence="1" id="KW-0812">Transmembrane</keyword>
<dbReference type="EMBL" id="RJLR01000049">
    <property type="protein sequence ID" value="RNM02353.1"/>
    <property type="molecule type" value="Genomic_DNA"/>
</dbReference>
<organism evidence="2 3">
    <name type="scientific">Dickeya undicola</name>
    <dbReference type="NCBI Taxonomy" id="1577887"/>
    <lineage>
        <taxon>Bacteria</taxon>
        <taxon>Pseudomonadati</taxon>
        <taxon>Pseudomonadota</taxon>
        <taxon>Gammaproteobacteria</taxon>
        <taxon>Enterobacterales</taxon>
        <taxon>Pectobacteriaceae</taxon>
        <taxon>Dickeya</taxon>
    </lineage>
</organism>
<comment type="caution">
    <text evidence="2">The sequence shown here is derived from an EMBL/GenBank/DDBJ whole genome shotgun (WGS) entry which is preliminary data.</text>
</comment>
<evidence type="ECO:0000256" key="1">
    <source>
        <dbReference type="SAM" id="Phobius"/>
    </source>
</evidence>
<proteinExistence type="predicted"/>
<evidence type="ECO:0000313" key="2">
    <source>
        <dbReference type="EMBL" id="RNM02353.1"/>
    </source>
</evidence>
<accession>A0A3N0FQF9</accession>
<feature type="transmembrane region" description="Helical" evidence="1">
    <location>
        <begin position="106"/>
        <end position="129"/>
    </location>
</feature>
<dbReference type="AlphaFoldDB" id="A0A3N0FQF9"/>
<reference evidence="2 3" key="1">
    <citation type="submission" date="2018-11" db="EMBL/GenBank/DDBJ databases">
        <title>Characterization of surface water Dickeya isolates.</title>
        <authorList>
            <person name="Van Gijsegem F."/>
            <person name="Pedron J."/>
        </authorList>
    </citation>
    <scope>NUCLEOTIDE SEQUENCE [LARGE SCALE GENOMIC DNA]</scope>
    <source>
        <strain evidence="2 3">FVG1-MFV-O17</strain>
    </source>
</reference>
<dbReference type="Proteomes" id="UP000276061">
    <property type="component" value="Unassembled WGS sequence"/>
</dbReference>